<name>A0A3A2Z363_9EURO</name>
<accession>A0A3A2Z363</accession>
<evidence type="ECO:0000313" key="1">
    <source>
        <dbReference type="EMBL" id="RJE17512.1"/>
    </source>
</evidence>
<sequence>MAMQTSNGLLPFRNNDLYLIISAFDRPDQWYWSLFVCISYPWGHVYNAVSKSSYWGPVYWEFEELVLDTLVQSSDVLVAIKLASLPDEESLVAVFLAVCAIYVPREGGFVEKWGEDFGCKVWVKEALEKLISDGLVEFEGGVNELEERAVAIVRMACSEGVRVLVDLRDI</sequence>
<proteinExistence type="predicted"/>
<gene>
    <name evidence="1" type="ORF">PHISCL_10153</name>
</gene>
<protein>
    <submittedName>
        <fullName evidence="1">Uncharacterized protein</fullName>
    </submittedName>
</protein>
<organism evidence="1 2">
    <name type="scientific">Aspergillus sclerotialis</name>
    <dbReference type="NCBI Taxonomy" id="2070753"/>
    <lineage>
        <taxon>Eukaryota</taxon>
        <taxon>Fungi</taxon>
        <taxon>Dikarya</taxon>
        <taxon>Ascomycota</taxon>
        <taxon>Pezizomycotina</taxon>
        <taxon>Eurotiomycetes</taxon>
        <taxon>Eurotiomycetidae</taxon>
        <taxon>Eurotiales</taxon>
        <taxon>Aspergillaceae</taxon>
        <taxon>Aspergillus</taxon>
        <taxon>Aspergillus subgen. Polypaecilum</taxon>
    </lineage>
</organism>
<dbReference type="OrthoDB" id="3016366at2759"/>
<dbReference type="EMBL" id="MVGC01000878">
    <property type="protein sequence ID" value="RJE17512.1"/>
    <property type="molecule type" value="Genomic_DNA"/>
</dbReference>
<evidence type="ECO:0000313" key="2">
    <source>
        <dbReference type="Proteomes" id="UP000266188"/>
    </source>
</evidence>
<keyword evidence="2" id="KW-1185">Reference proteome</keyword>
<dbReference type="AlphaFoldDB" id="A0A3A2Z363"/>
<comment type="caution">
    <text evidence="1">The sequence shown here is derived from an EMBL/GenBank/DDBJ whole genome shotgun (WGS) entry which is preliminary data.</text>
</comment>
<dbReference type="Proteomes" id="UP000266188">
    <property type="component" value="Unassembled WGS sequence"/>
</dbReference>
<reference evidence="2" key="1">
    <citation type="submission" date="2017-02" db="EMBL/GenBank/DDBJ databases">
        <authorList>
            <person name="Tafer H."/>
            <person name="Lopandic K."/>
        </authorList>
    </citation>
    <scope>NUCLEOTIDE SEQUENCE [LARGE SCALE GENOMIC DNA]</scope>
    <source>
        <strain evidence="2">CBS 366.77</strain>
    </source>
</reference>